<dbReference type="Proteomes" id="UP000198977">
    <property type="component" value="Unassembled WGS sequence"/>
</dbReference>
<accession>A0A1I1WPF8</accession>
<keyword evidence="2" id="KW-1185">Reference proteome</keyword>
<evidence type="ECO:0000313" key="2">
    <source>
        <dbReference type="Proteomes" id="UP000198977"/>
    </source>
</evidence>
<reference evidence="1 2" key="1">
    <citation type="submission" date="2016-10" db="EMBL/GenBank/DDBJ databases">
        <authorList>
            <person name="de Groot N.N."/>
        </authorList>
    </citation>
    <scope>NUCLEOTIDE SEQUENCE [LARGE SCALE GENOMIC DNA]</scope>
    <source>
        <strain evidence="1 2">DSM 11443</strain>
    </source>
</reference>
<protein>
    <submittedName>
        <fullName evidence="1">Uncharacterized protein</fullName>
    </submittedName>
</protein>
<organism evidence="1 2">
    <name type="scientific">Sulfitobacter brevis</name>
    <dbReference type="NCBI Taxonomy" id="74348"/>
    <lineage>
        <taxon>Bacteria</taxon>
        <taxon>Pseudomonadati</taxon>
        <taxon>Pseudomonadota</taxon>
        <taxon>Alphaproteobacteria</taxon>
        <taxon>Rhodobacterales</taxon>
        <taxon>Roseobacteraceae</taxon>
        <taxon>Sulfitobacter</taxon>
    </lineage>
</organism>
<dbReference type="AlphaFoldDB" id="A0A1I1WPF8"/>
<dbReference type="EMBL" id="FOMW01000004">
    <property type="protein sequence ID" value="SFD95313.1"/>
    <property type="molecule type" value="Genomic_DNA"/>
</dbReference>
<evidence type="ECO:0000313" key="1">
    <source>
        <dbReference type="EMBL" id="SFD95313.1"/>
    </source>
</evidence>
<name>A0A1I1WPF8_9RHOB</name>
<proteinExistence type="predicted"/>
<dbReference type="STRING" id="74348.SAMN04488523_1048"/>
<gene>
    <name evidence="1" type="ORF">SAMN04488523_1048</name>
</gene>
<sequence>MAPRAEQKVTHVCLGNALLPVGKLRFTQEPRRQYSEFQNFESWINDALAFAIAPRLTRPPIRP</sequence>